<dbReference type="PANTHER" id="PTHR42715">
    <property type="entry name" value="BETA-GLUCOSIDASE"/>
    <property type="match status" value="1"/>
</dbReference>
<dbReference type="InterPro" id="IPR050288">
    <property type="entry name" value="Cellulose_deg_GH3"/>
</dbReference>
<proteinExistence type="inferred from homology"/>
<dbReference type="InterPro" id="IPR036881">
    <property type="entry name" value="Glyco_hydro_3_C_sf"/>
</dbReference>
<dbReference type="SUPFAM" id="SSF51445">
    <property type="entry name" value="(Trans)glycosidases"/>
    <property type="match status" value="1"/>
</dbReference>
<dbReference type="STRING" id="249352.SAMN05444395_10919"/>
<reference evidence="7 8" key="1">
    <citation type="submission" date="2016-03" db="EMBL/GenBank/DDBJ databases">
        <title>Draft genome sequence of Flavobacterium fryxellicola DSM 16209.</title>
        <authorList>
            <person name="Shin S.-K."/>
            <person name="Yi H."/>
        </authorList>
    </citation>
    <scope>NUCLEOTIDE SEQUENCE [LARGE SCALE GENOMIC DNA]</scope>
    <source>
        <strain evidence="7 8">DSM 16209</strain>
    </source>
</reference>
<dbReference type="Gene3D" id="2.60.40.10">
    <property type="entry name" value="Immunoglobulins"/>
    <property type="match status" value="1"/>
</dbReference>
<evidence type="ECO:0000256" key="5">
    <source>
        <dbReference type="SAM" id="SignalP"/>
    </source>
</evidence>
<dbReference type="PROSITE" id="PS00775">
    <property type="entry name" value="GLYCOSYL_HYDROL_F3"/>
    <property type="match status" value="1"/>
</dbReference>
<dbReference type="PRINTS" id="PR00133">
    <property type="entry name" value="GLHYDRLASE3"/>
</dbReference>
<name>A0A167U823_9FLAO</name>
<dbReference type="InterPro" id="IPR002772">
    <property type="entry name" value="Glyco_hydro_3_C"/>
</dbReference>
<feature type="signal peptide" evidence="5">
    <location>
        <begin position="1"/>
        <end position="22"/>
    </location>
</feature>
<dbReference type="Gene3D" id="3.40.50.1700">
    <property type="entry name" value="Glycoside hydrolase family 3 C-terminal domain"/>
    <property type="match status" value="1"/>
</dbReference>
<feature type="chain" id="PRO_5007892878" description="Fibronectin type III-like domain-containing protein" evidence="5">
    <location>
        <begin position="23"/>
        <end position="749"/>
    </location>
</feature>
<dbReference type="Proteomes" id="UP000077164">
    <property type="component" value="Unassembled WGS sequence"/>
</dbReference>
<dbReference type="InterPro" id="IPR013783">
    <property type="entry name" value="Ig-like_fold"/>
</dbReference>
<dbReference type="Pfam" id="PF00933">
    <property type="entry name" value="Glyco_hydro_3"/>
    <property type="match status" value="1"/>
</dbReference>
<dbReference type="FunFam" id="2.60.40.10:FF:000495">
    <property type="entry name" value="Periplasmic beta-glucosidase"/>
    <property type="match status" value="1"/>
</dbReference>
<dbReference type="InterPro" id="IPR036962">
    <property type="entry name" value="Glyco_hydro_3_N_sf"/>
</dbReference>
<dbReference type="GO" id="GO:0005975">
    <property type="term" value="P:carbohydrate metabolic process"/>
    <property type="evidence" value="ECO:0007669"/>
    <property type="project" value="InterPro"/>
</dbReference>
<accession>A0A167U823</accession>
<comment type="similarity">
    <text evidence="1 4">Belongs to the glycosyl hydrolase 3 family.</text>
</comment>
<protein>
    <recommendedName>
        <fullName evidence="6">Fibronectin type III-like domain-containing protein</fullName>
    </recommendedName>
</protein>
<keyword evidence="2 4" id="KW-0378">Hydrolase</keyword>
<dbReference type="EMBL" id="LVJE01000047">
    <property type="protein sequence ID" value="OAB25345.1"/>
    <property type="molecule type" value="Genomic_DNA"/>
</dbReference>
<keyword evidence="3" id="KW-0119">Carbohydrate metabolism</keyword>
<dbReference type="Pfam" id="PF14310">
    <property type="entry name" value="Fn3-like"/>
    <property type="match status" value="1"/>
</dbReference>
<comment type="caution">
    <text evidence="7">The sequence shown here is derived from an EMBL/GenBank/DDBJ whole genome shotgun (WGS) entry which is preliminary data.</text>
</comment>
<keyword evidence="4" id="KW-0326">Glycosidase</keyword>
<dbReference type="SMART" id="SM01217">
    <property type="entry name" value="Fn3_like"/>
    <property type="match status" value="1"/>
</dbReference>
<dbReference type="InterPro" id="IPR026891">
    <property type="entry name" value="Fn3-like"/>
</dbReference>
<evidence type="ECO:0000259" key="6">
    <source>
        <dbReference type="SMART" id="SM01217"/>
    </source>
</evidence>
<dbReference type="GO" id="GO:0008422">
    <property type="term" value="F:beta-glucosidase activity"/>
    <property type="evidence" value="ECO:0007669"/>
    <property type="project" value="UniProtKB-ARBA"/>
</dbReference>
<evidence type="ECO:0000256" key="2">
    <source>
        <dbReference type="ARBA" id="ARBA00022801"/>
    </source>
</evidence>
<feature type="domain" description="Fibronectin type III-like" evidence="6">
    <location>
        <begin position="665"/>
        <end position="734"/>
    </location>
</feature>
<sequence length="749" mass="82467">MNHKNVWAILVLMIATSQTIVAQNKSISNPKIEALLKKMTLEEKIGQLNLATYVNENNSTNSLNDQIKKGDIGSILKSNGAKKNYDLQKIAVEQSRLGIPMMFQEDVIHGYRTIFPAPLGESASWNLQNIEMSASIAAKEAAAGGIHLTYAPMVDITNDPRWGRIVEGAGEDPYYGSLVSAARVKGFQGKKFTSGENVMACVKHFAGYGAALAGRDYNISDFSERTLREIYLPPFKAAIDAGVESVMCAYSTYDGVPATANKKLLDDILRKELGFKGMLITDWSTINNLVKIGAAANQKDAVLMTINSEVDLDMTSGLYLKYLKELVNEGKVKVAVIDKAVRRVLIAKQKLGLFEDPYKFFNEAREKETLLNPKHLEFARKTAVESMVLLKNKDGILPLKSSVKKIAVIGPLATRKKDMFSWWGGDYSQGKPEDVVSLLEGLKQTVGKDVVIEYAEGIILEGFEPKGLELIPAAVKLASQSDLVILALGEEYWMSGEGGSISNIDLPGAQEDLLKAIAETGKPIVTVLFNGRPFDLQLVEKHSTAILEAWFPGTMAGLAVSDVLLGKYNPSGKLTVSFPRNTGQIPIFYNYKRTSHDVNGQPNPNRWNNKYLDIPATPLYPFGYGLSYTNFEYSNLKLSSETIKKGDSVEVSIEITNTGKIFGEEVVQLYVGDDVSSVSRPMKELKGFKKIGLQPGEKQKIVLTLTPSDLSFYNQDMKWVLEPGTFTIMVGASSEDIKFSKKLNVIETK</sequence>
<organism evidence="7 8">
    <name type="scientific">Flavobacterium fryxellicola</name>
    <dbReference type="NCBI Taxonomy" id="249352"/>
    <lineage>
        <taxon>Bacteria</taxon>
        <taxon>Pseudomonadati</taxon>
        <taxon>Bacteroidota</taxon>
        <taxon>Flavobacteriia</taxon>
        <taxon>Flavobacteriales</taxon>
        <taxon>Flavobacteriaceae</taxon>
        <taxon>Flavobacterium</taxon>
    </lineage>
</organism>
<dbReference type="NCBIfam" id="NF011678">
    <property type="entry name" value="PRK15098.1"/>
    <property type="match status" value="1"/>
</dbReference>
<evidence type="ECO:0000256" key="3">
    <source>
        <dbReference type="ARBA" id="ARBA00023277"/>
    </source>
</evidence>
<keyword evidence="5" id="KW-0732">Signal</keyword>
<dbReference type="AlphaFoldDB" id="A0A167U823"/>
<evidence type="ECO:0000313" key="8">
    <source>
        <dbReference type="Proteomes" id="UP000077164"/>
    </source>
</evidence>
<evidence type="ECO:0000256" key="4">
    <source>
        <dbReference type="RuleBase" id="RU361161"/>
    </source>
</evidence>
<dbReference type="FunFam" id="3.20.20.300:FF:000005">
    <property type="entry name" value="Periplasmic beta-glucosidase"/>
    <property type="match status" value="1"/>
</dbReference>
<evidence type="ECO:0000313" key="7">
    <source>
        <dbReference type="EMBL" id="OAB25345.1"/>
    </source>
</evidence>
<dbReference type="InterPro" id="IPR019800">
    <property type="entry name" value="Glyco_hydro_3_AS"/>
</dbReference>
<dbReference type="InterPro" id="IPR017853">
    <property type="entry name" value="GH"/>
</dbReference>
<dbReference type="RefSeq" id="WP_066082827.1">
    <property type="nucleotide sequence ID" value="NZ_FRDK01000009.1"/>
</dbReference>
<dbReference type="Pfam" id="PF01915">
    <property type="entry name" value="Glyco_hydro_3_C"/>
    <property type="match status" value="1"/>
</dbReference>
<dbReference type="Gene3D" id="3.20.20.300">
    <property type="entry name" value="Glycoside hydrolase, family 3, N-terminal domain"/>
    <property type="match status" value="1"/>
</dbReference>
<dbReference type="InterPro" id="IPR001764">
    <property type="entry name" value="Glyco_hydro_3_N"/>
</dbReference>
<dbReference type="PANTHER" id="PTHR42715:SF10">
    <property type="entry name" value="BETA-GLUCOSIDASE"/>
    <property type="match status" value="1"/>
</dbReference>
<evidence type="ECO:0000256" key="1">
    <source>
        <dbReference type="ARBA" id="ARBA00005336"/>
    </source>
</evidence>
<gene>
    <name evidence="7" type="ORF">FBFR_15290</name>
</gene>
<keyword evidence="8" id="KW-1185">Reference proteome</keyword>
<dbReference type="SUPFAM" id="SSF52279">
    <property type="entry name" value="Beta-D-glucan exohydrolase, C-terminal domain"/>
    <property type="match status" value="1"/>
</dbReference>